<gene>
    <name evidence="2" type="ORF">Acr_11g0007480</name>
</gene>
<comment type="caution">
    <text evidence="2">The sequence shown here is derived from an EMBL/GenBank/DDBJ whole genome shotgun (WGS) entry which is preliminary data.</text>
</comment>
<keyword evidence="3" id="KW-1185">Reference proteome</keyword>
<dbReference type="AlphaFoldDB" id="A0A7J0FCM7"/>
<evidence type="ECO:0000256" key="1">
    <source>
        <dbReference type="SAM" id="MobiDB-lite"/>
    </source>
</evidence>
<accession>A0A7J0FCM7</accession>
<evidence type="ECO:0000313" key="3">
    <source>
        <dbReference type="Proteomes" id="UP000585474"/>
    </source>
</evidence>
<proteinExistence type="predicted"/>
<name>A0A7J0FCM7_9ERIC</name>
<feature type="region of interest" description="Disordered" evidence="1">
    <location>
        <begin position="34"/>
        <end position="53"/>
    </location>
</feature>
<dbReference type="EMBL" id="BJWL01000011">
    <property type="protein sequence ID" value="GFY96442.1"/>
    <property type="molecule type" value="Genomic_DNA"/>
</dbReference>
<organism evidence="2 3">
    <name type="scientific">Actinidia rufa</name>
    <dbReference type="NCBI Taxonomy" id="165716"/>
    <lineage>
        <taxon>Eukaryota</taxon>
        <taxon>Viridiplantae</taxon>
        <taxon>Streptophyta</taxon>
        <taxon>Embryophyta</taxon>
        <taxon>Tracheophyta</taxon>
        <taxon>Spermatophyta</taxon>
        <taxon>Magnoliopsida</taxon>
        <taxon>eudicotyledons</taxon>
        <taxon>Gunneridae</taxon>
        <taxon>Pentapetalae</taxon>
        <taxon>asterids</taxon>
        <taxon>Ericales</taxon>
        <taxon>Actinidiaceae</taxon>
        <taxon>Actinidia</taxon>
    </lineage>
</organism>
<sequence length="90" mass="10713">MRQNTRSYQQPQLFWPKVVVRKWLNLSAKEFDYSADTDSDCSDSDSDPEDQTEDLSLFIPQKQFWKRRRELQFRHGNKGDEVDNDLTGKV</sequence>
<protein>
    <submittedName>
        <fullName evidence="2">Uncharacterized protein</fullName>
    </submittedName>
</protein>
<dbReference type="Proteomes" id="UP000585474">
    <property type="component" value="Unassembled WGS sequence"/>
</dbReference>
<evidence type="ECO:0000313" key="2">
    <source>
        <dbReference type="EMBL" id="GFY96442.1"/>
    </source>
</evidence>
<reference evidence="2 3" key="1">
    <citation type="submission" date="2019-07" db="EMBL/GenBank/DDBJ databases">
        <title>De Novo Assembly of kiwifruit Actinidia rufa.</title>
        <authorList>
            <person name="Sugita-Konishi S."/>
            <person name="Sato K."/>
            <person name="Mori E."/>
            <person name="Abe Y."/>
            <person name="Kisaki G."/>
            <person name="Hamano K."/>
            <person name="Suezawa K."/>
            <person name="Otani M."/>
            <person name="Fukuda T."/>
            <person name="Manabe T."/>
            <person name="Gomi K."/>
            <person name="Tabuchi M."/>
            <person name="Akimitsu K."/>
            <person name="Kataoka I."/>
        </authorList>
    </citation>
    <scope>NUCLEOTIDE SEQUENCE [LARGE SCALE GENOMIC DNA]</scope>
    <source>
        <strain evidence="3">cv. Fuchu</strain>
    </source>
</reference>